<keyword evidence="4" id="KW-0804">Transcription</keyword>
<dbReference type="Pfam" id="PF00072">
    <property type="entry name" value="Response_reg"/>
    <property type="match status" value="1"/>
</dbReference>
<dbReference type="SMART" id="SM00448">
    <property type="entry name" value="REC"/>
    <property type="match status" value="1"/>
</dbReference>
<dbReference type="SUPFAM" id="SSF52172">
    <property type="entry name" value="CheY-like"/>
    <property type="match status" value="1"/>
</dbReference>
<sequence length="225" mass="24122">MTEPISTEQIRVVLVDDEPLVRQGVRTILESEPDIRVVGEAADGAEALTVVRRHRPDLVCMDVRMPGIDGIQATERVLALDDPPRVLVVTTFGSDDHVLGALRAGASGFLLKRSSAEAIITAVRTAATGESIVFPEAVRALAMRSVPKAPRYDGPALTDREAEVLSLVAAGMTNAEIAAELFLGVETVRTHMSRLLGKLGARDRTQAVVIAYQTGLVPLEPTEPR</sequence>
<dbReference type="GO" id="GO:0003677">
    <property type="term" value="F:DNA binding"/>
    <property type="evidence" value="ECO:0007669"/>
    <property type="project" value="UniProtKB-KW"/>
</dbReference>
<name>A0A0A0J678_9MICO</name>
<evidence type="ECO:0000259" key="6">
    <source>
        <dbReference type="PROSITE" id="PS50043"/>
    </source>
</evidence>
<dbReference type="AlphaFoldDB" id="A0A0A0J678"/>
<dbReference type="InterPro" id="IPR039420">
    <property type="entry name" value="WalR-like"/>
</dbReference>
<evidence type="ECO:0000256" key="2">
    <source>
        <dbReference type="ARBA" id="ARBA00023015"/>
    </source>
</evidence>
<dbReference type="PRINTS" id="PR00038">
    <property type="entry name" value="HTHLUXR"/>
</dbReference>
<evidence type="ECO:0000256" key="3">
    <source>
        <dbReference type="ARBA" id="ARBA00023125"/>
    </source>
</evidence>
<reference evidence="8 9" key="1">
    <citation type="submission" date="2013-08" db="EMBL/GenBank/DDBJ databases">
        <title>The genome sequence of Knoellia sinensis.</title>
        <authorList>
            <person name="Zhu W."/>
            <person name="Wang G."/>
        </authorList>
    </citation>
    <scope>NUCLEOTIDE SEQUENCE [LARGE SCALE GENOMIC DNA]</scope>
    <source>
        <strain evidence="8 9">KCTC 19936</strain>
    </source>
</reference>
<dbReference type="GO" id="GO:0000160">
    <property type="term" value="P:phosphorelay signal transduction system"/>
    <property type="evidence" value="ECO:0007669"/>
    <property type="project" value="InterPro"/>
</dbReference>
<dbReference type="CDD" id="cd06170">
    <property type="entry name" value="LuxR_C_like"/>
    <property type="match status" value="1"/>
</dbReference>
<dbReference type="InterPro" id="IPR000792">
    <property type="entry name" value="Tscrpt_reg_LuxR_C"/>
</dbReference>
<dbReference type="PROSITE" id="PS50043">
    <property type="entry name" value="HTH_LUXR_2"/>
    <property type="match status" value="1"/>
</dbReference>
<keyword evidence="1 5" id="KW-0597">Phosphoprotein</keyword>
<dbReference type="RefSeq" id="WP_245613948.1">
    <property type="nucleotide sequence ID" value="NZ_AVPJ01000011.1"/>
</dbReference>
<dbReference type="PROSITE" id="PS00622">
    <property type="entry name" value="HTH_LUXR_1"/>
    <property type="match status" value="1"/>
</dbReference>
<organism evidence="8 9">
    <name type="scientific">Knoellia sinensis KCTC 19936</name>
    <dbReference type="NCBI Taxonomy" id="1385520"/>
    <lineage>
        <taxon>Bacteria</taxon>
        <taxon>Bacillati</taxon>
        <taxon>Actinomycetota</taxon>
        <taxon>Actinomycetes</taxon>
        <taxon>Micrococcales</taxon>
        <taxon>Intrasporangiaceae</taxon>
        <taxon>Knoellia</taxon>
    </lineage>
</organism>
<comment type="caution">
    <text evidence="8">The sequence shown here is derived from an EMBL/GenBank/DDBJ whole genome shotgun (WGS) entry which is preliminary data.</text>
</comment>
<evidence type="ECO:0000259" key="7">
    <source>
        <dbReference type="PROSITE" id="PS50110"/>
    </source>
</evidence>
<feature type="modified residue" description="4-aspartylphosphate" evidence="5">
    <location>
        <position position="62"/>
    </location>
</feature>
<feature type="domain" description="Response regulatory" evidence="7">
    <location>
        <begin position="11"/>
        <end position="127"/>
    </location>
</feature>
<keyword evidence="9" id="KW-1185">Reference proteome</keyword>
<dbReference type="CDD" id="cd17535">
    <property type="entry name" value="REC_NarL-like"/>
    <property type="match status" value="1"/>
</dbReference>
<feature type="domain" description="HTH luxR-type" evidence="6">
    <location>
        <begin position="150"/>
        <end position="215"/>
    </location>
</feature>
<evidence type="ECO:0000256" key="5">
    <source>
        <dbReference type="PROSITE-ProRule" id="PRU00169"/>
    </source>
</evidence>
<dbReference type="eggNOG" id="COG2197">
    <property type="taxonomic scope" value="Bacteria"/>
</dbReference>
<protein>
    <submittedName>
        <fullName evidence="8">LuxR family transcriptional regulator</fullName>
    </submittedName>
</protein>
<dbReference type="InterPro" id="IPR001789">
    <property type="entry name" value="Sig_transdc_resp-reg_receiver"/>
</dbReference>
<dbReference type="PANTHER" id="PTHR43214">
    <property type="entry name" value="TWO-COMPONENT RESPONSE REGULATOR"/>
    <property type="match status" value="1"/>
</dbReference>
<evidence type="ECO:0000256" key="1">
    <source>
        <dbReference type="ARBA" id="ARBA00022553"/>
    </source>
</evidence>
<dbReference type="PROSITE" id="PS50110">
    <property type="entry name" value="RESPONSE_REGULATORY"/>
    <property type="match status" value="1"/>
</dbReference>
<keyword evidence="2" id="KW-0805">Transcription regulation</keyword>
<dbReference type="InterPro" id="IPR011006">
    <property type="entry name" value="CheY-like_superfamily"/>
</dbReference>
<accession>A0A0A0J678</accession>
<keyword evidence="3" id="KW-0238">DNA-binding</keyword>
<dbReference type="GO" id="GO:0006355">
    <property type="term" value="P:regulation of DNA-templated transcription"/>
    <property type="evidence" value="ECO:0007669"/>
    <property type="project" value="InterPro"/>
</dbReference>
<evidence type="ECO:0000313" key="9">
    <source>
        <dbReference type="Proteomes" id="UP000030002"/>
    </source>
</evidence>
<dbReference type="InterPro" id="IPR058245">
    <property type="entry name" value="NreC/VraR/RcsB-like_REC"/>
</dbReference>
<dbReference type="Gene3D" id="3.40.50.2300">
    <property type="match status" value="1"/>
</dbReference>
<dbReference type="Proteomes" id="UP000030002">
    <property type="component" value="Unassembled WGS sequence"/>
</dbReference>
<dbReference type="EMBL" id="AVPJ01000011">
    <property type="protein sequence ID" value="KGN31542.1"/>
    <property type="molecule type" value="Genomic_DNA"/>
</dbReference>
<evidence type="ECO:0000313" key="8">
    <source>
        <dbReference type="EMBL" id="KGN31542.1"/>
    </source>
</evidence>
<dbReference type="InterPro" id="IPR016032">
    <property type="entry name" value="Sig_transdc_resp-reg_C-effctor"/>
</dbReference>
<dbReference type="SUPFAM" id="SSF46894">
    <property type="entry name" value="C-terminal effector domain of the bipartite response regulators"/>
    <property type="match status" value="1"/>
</dbReference>
<evidence type="ECO:0000256" key="4">
    <source>
        <dbReference type="ARBA" id="ARBA00023163"/>
    </source>
</evidence>
<dbReference type="Pfam" id="PF00196">
    <property type="entry name" value="GerE"/>
    <property type="match status" value="1"/>
</dbReference>
<proteinExistence type="predicted"/>
<gene>
    <name evidence="8" type="ORF">N802_04005</name>
</gene>
<dbReference type="STRING" id="1385520.N802_04005"/>
<dbReference type="PANTHER" id="PTHR43214:SF24">
    <property type="entry name" value="TRANSCRIPTIONAL REGULATORY PROTEIN NARL-RELATED"/>
    <property type="match status" value="1"/>
</dbReference>
<dbReference type="SMART" id="SM00421">
    <property type="entry name" value="HTH_LUXR"/>
    <property type="match status" value="1"/>
</dbReference>